<proteinExistence type="predicted"/>
<keyword evidence="2" id="KW-1185">Reference proteome</keyword>
<comment type="caution">
    <text evidence="1">The sequence shown here is derived from an EMBL/GenBank/DDBJ whole genome shotgun (WGS) entry which is preliminary data.</text>
</comment>
<gene>
    <name evidence="1" type="primary">pilO</name>
    <name evidence="1" type="ORF">OQ287_08945</name>
</gene>
<dbReference type="Proteomes" id="UP001165678">
    <property type="component" value="Unassembled WGS sequence"/>
</dbReference>
<dbReference type="EMBL" id="JAPIVE010000002">
    <property type="protein sequence ID" value="MCX2524368.1"/>
    <property type="molecule type" value="Genomic_DNA"/>
</dbReference>
<dbReference type="PANTHER" id="PTHR39555">
    <property type="entry name" value="FIMBRIAL ASSEMBLY PROTEIN PILO-LIKE PROTEIN-RELATED"/>
    <property type="match status" value="1"/>
</dbReference>
<dbReference type="Gene3D" id="3.30.70.60">
    <property type="match status" value="1"/>
</dbReference>
<dbReference type="InterPro" id="IPR007445">
    <property type="entry name" value="PilO"/>
</dbReference>
<dbReference type="AlphaFoldDB" id="A0AA41ZM57"/>
<dbReference type="PANTHER" id="PTHR39555:SF1">
    <property type="entry name" value="TYPE IV PILUS INNER MEMBRANE COMPONENT PILO"/>
    <property type="match status" value="1"/>
</dbReference>
<dbReference type="Pfam" id="PF04350">
    <property type="entry name" value="PilO"/>
    <property type="match status" value="1"/>
</dbReference>
<reference evidence="1" key="1">
    <citation type="submission" date="2022-11" db="EMBL/GenBank/DDBJ databases">
        <title>Larsenimonas rhizosphaerae sp. nov., isolated from a tidal mudflat.</title>
        <authorList>
            <person name="Lee S.D."/>
            <person name="Kim I.S."/>
        </authorList>
    </citation>
    <scope>NUCLEOTIDE SEQUENCE</scope>
    <source>
        <strain evidence="1">GH2-1</strain>
    </source>
</reference>
<dbReference type="InterPro" id="IPR014717">
    <property type="entry name" value="Transl_elong_EF1B/ribsomal_bS6"/>
</dbReference>
<evidence type="ECO:0000313" key="2">
    <source>
        <dbReference type="Proteomes" id="UP001165678"/>
    </source>
</evidence>
<protein>
    <submittedName>
        <fullName evidence="1">Type 4a pilus biogenesis protein PilO</fullName>
    </submittedName>
</protein>
<name>A0AA41ZM57_9GAMM</name>
<accession>A0AA41ZM57</accession>
<evidence type="ECO:0000313" key="1">
    <source>
        <dbReference type="EMBL" id="MCX2524368.1"/>
    </source>
</evidence>
<organism evidence="1 2">
    <name type="scientific">Larsenimonas rhizosphaerae</name>
    <dbReference type="NCBI Taxonomy" id="2944682"/>
    <lineage>
        <taxon>Bacteria</taxon>
        <taxon>Pseudomonadati</taxon>
        <taxon>Pseudomonadota</taxon>
        <taxon>Gammaproteobacteria</taxon>
        <taxon>Oceanospirillales</taxon>
        <taxon>Halomonadaceae</taxon>
        <taxon>Larsenimonas</taxon>
    </lineage>
</organism>
<dbReference type="PIRSF" id="PIRSF016482">
    <property type="entry name" value="PilO"/>
    <property type="match status" value="1"/>
</dbReference>
<sequence length="224" mass="25339">MRRQFWHEQWRAIRAMEASDLDLSNAGSWPRLLKALVCMVIALLSWWAAHQYLVHDVDRLIQSNRAREEQLMSSYELRAFQAANLPLLSLQMRQLDQQMASLVSMLPSGAELPALIDDVSDLAHEHALTIDFIRLQDPQQHDFYIEQPFMIQVQGQYHHLAAFVAGVSSLSRIVTLHDFTLSPVSVTADAQQGVASTIDPLLILNVQARTYRHDKALAGTKEGT</sequence>
<dbReference type="RefSeq" id="WP_265896210.1">
    <property type="nucleotide sequence ID" value="NZ_JAPIVE010000002.1"/>
</dbReference>
<dbReference type="GO" id="GO:0043107">
    <property type="term" value="P:type IV pilus-dependent motility"/>
    <property type="evidence" value="ECO:0007669"/>
    <property type="project" value="InterPro"/>
</dbReference>
<dbReference type="GO" id="GO:0043683">
    <property type="term" value="P:type IV pilus assembly"/>
    <property type="evidence" value="ECO:0007669"/>
    <property type="project" value="InterPro"/>
</dbReference>